<comment type="subunit">
    <text evidence="2">Homodimer.</text>
</comment>
<dbReference type="InterPro" id="IPR038471">
    <property type="entry name" value="MecA_C_sf"/>
</dbReference>
<dbReference type="EMBL" id="JAPDSH010000003">
    <property type="protein sequence ID" value="MDF0479598.1"/>
    <property type="molecule type" value="Genomic_DNA"/>
</dbReference>
<name>A0ABT5X0R4_9ENTE</name>
<evidence type="ECO:0000256" key="2">
    <source>
        <dbReference type="HAMAP-Rule" id="MF_01124"/>
    </source>
</evidence>
<organism evidence="3 4">
    <name type="scientific">Vagococcus proximus</name>
    <dbReference type="NCBI Taxonomy" id="2991417"/>
    <lineage>
        <taxon>Bacteria</taxon>
        <taxon>Bacillati</taxon>
        <taxon>Bacillota</taxon>
        <taxon>Bacilli</taxon>
        <taxon>Lactobacillales</taxon>
        <taxon>Enterococcaceae</taxon>
        <taxon>Vagococcus</taxon>
    </lineage>
</organism>
<comment type="similarity">
    <text evidence="1 2">Belongs to the MecA family.</text>
</comment>
<keyword evidence="4" id="KW-1185">Reference proteome</keyword>
<proteinExistence type="inferred from homology"/>
<evidence type="ECO:0000313" key="3">
    <source>
        <dbReference type="EMBL" id="MDF0479598.1"/>
    </source>
</evidence>
<dbReference type="PANTHER" id="PTHR39161">
    <property type="entry name" value="ADAPTER PROTEIN MECA"/>
    <property type="match status" value="1"/>
</dbReference>
<accession>A0ABT5X0R4</accession>
<evidence type="ECO:0000256" key="1">
    <source>
        <dbReference type="ARBA" id="ARBA00005397"/>
    </source>
</evidence>
<dbReference type="PANTHER" id="PTHR39161:SF1">
    <property type="entry name" value="ADAPTER PROTEIN MECA 1"/>
    <property type="match status" value="1"/>
</dbReference>
<evidence type="ECO:0000313" key="4">
    <source>
        <dbReference type="Proteomes" id="UP001147148"/>
    </source>
</evidence>
<protein>
    <recommendedName>
        <fullName evidence="2">Adapter protein MecA</fullName>
    </recommendedName>
</protein>
<gene>
    <name evidence="2" type="primary">mecA</name>
    <name evidence="3" type="ORF">OL233_04780</name>
</gene>
<dbReference type="RefSeq" id="WP_275471233.1">
    <property type="nucleotide sequence ID" value="NZ_JAPDSH010000003.1"/>
</dbReference>
<dbReference type="Pfam" id="PF05389">
    <property type="entry name" value="MecA"/>
    <property type="match status" value="1"/>
</dbReference>
<reference evidence="3" key="1">
    <citation type="submission" date="2022-10" db="EMBL/GenBank/DDBJ databases">
        <title>Vagococcus sp. isolated from poultry meat.</title>
        <authorList>
            <person name="Johansson P."/>
            <person name="Bjorkroth J."/>
        </authorList>
    </citation>
    <scope>NUCLEOTIDE SEQUENCE</scope>
    <source>
        <strain evidence="3">PNs007</strain>
    </source>
</reference>
<dbReference type="HAMAP" id="MF_01124">
    <property type="entry name" value="MecA"/>
    <property type="match status" value="1"/>
</dbReference>
<sequence>MEMERINENTIRVLIENADLEARGISFLDLLGNHKQIESFFYSILEEVDIDEQFQETDAVTFQVLPNRNGLELFISKNLLNGEENDLPELSELINQDSFGDFVKSQMGERDVLVKGNNALEQNSDQEVEVELDTANPFIDAVVRFASFEDLISLAKIASFNHVLSNVYQLAGDPDVFFLQLSFSMEELTENQVNEDLAIALEYGTLSNVTPEVLAEYGKEIMVESALEQLNHYFKK</sequence>
<dbReference type="PIRSF" id="PIRSF029008">
    <property type="entry name" value="MecA"/>
    <property type="match status" value="1"/>
</dbReference>
<dbReference type="Gene3D" id="3.30.70.1950">
    <property type="match status" value="1"/>
</dbReference>
<dbReference type="Proteomes" id="UP001147148">
    <property type="component" value="Unassembled WGS sequence"/>
</dbReference>
<comment type="function">
    <text evidence="2">Enables the recognition and targeting of unfolded and aggregated proteins to the ClpC protease or to other proteins involved in proteolysis.</text>
</comment>
<dbReference type="InterPro" id="IPR008681">
    <property type="entry name" value="Neg-reg_MecA"/>
</dbReference>
<comment type="caution">
    <text evidence="3">The sequence shown here is derived from an EMBL/GenBank/DDBJ whole genome shotgun (WGS) entry which is preliminary data.</text>
</comment>
<comment type="domain">
    <text evidence="2">The N-terminal domain probably binds unfolded/aggregated proteins; the C-terminal domain interacts with ClpC.</text>
</comment>